<dbReference type="AlphaFoldDB" id="A0A6A5Z772"/>
<feature type="region of interest" description="Disordered" evidence="2">
    <location>
        <begin position="1"/>
        <end position="27"/>
    </location>
</feature>
<accession>A0A6A5Z772</accession>
<dbReference type="SUPFAM" id="SSF52540">
    <property type="entry name" value="P-loop containing nucleoside triphosphate hydrolases"/>
    <property type="match status" value="1"/>
</dbReference>
<reference evidence="4" key="1">
    <citation type="journal article" date="2020" name="Stud. Mycol.">
        <title>101 Dothideomycetes genomes: a test case for predicting lifestyles and emergence of pathogens.</title>
        <authorList>
            <person name="Haridas S."/>
            <person name="Albert R."/>
            <person name="Binder M."/>
            <person name="Bloem J."/>
            <person name="Labutti K."/>
            <person name="Salamov A."/>
            <person name="Andreopoulos B."/>
            <person name="Baker S."/>
            <person name="Barry K."/>
            <person name="Bills G."/>
            <person name="Bluhm B."/>
            <person name="Cannon C."/>
            <person name="Castanera R."/>
            <person name="Culley D."/>
            <person name="Daum C."/>
            <person name="Ezra D."/>
            <person name="Gonzalez J."/>
            <person name="Henrissat B."/>
            <person name="Kuo A."/>
            <person name="Liang C."/>
            <person name="Lipzen A."/>
            <person name="Lutzoni F."/>
            <person name="Magnuson J."/>
            <person name="Mondo S."/>
            <person name="Nolan M."/>
            <person name="Ohm R."/>
            <person name="Pangilinan J."/>
            <person name="Park H.-J."/>
            <person name="Ramirez L."/>
            <person name="Alfaro M."/>
            <person name="Sun H."/>
            <person name="Tritt A."/>
            <person name="Yoshinaga Y."/>
            <person name="Zwiers L.-H."/>
            <person name="Turgeon B."/>
            <person name="Goodwin S."/>
            <person name="Spatafora J."/>
            <person name="Crous P."/>
            <person name="Grigoriev I."/>
        </authorList>
    </citation>
    <scope>NUCLEOTIDE SEQUENCE</scope>
    <source>
        <strain evidence="4">CBS 627.86</strain>
    </source>
</reference>
<dbReference type="OrthoDB" id="3598281at2759"/>
<keyword evidence="1" id="KW-0175">Coiled coil</keyword>
<evidence type="ECO:0000256" key="1">
    <source>
        <dbReference type="SAM" id="Coils"/>
    </source>
</evidence>
<evidence type="ECO:0000313" key="4">
    <source>
        <dbReference type="EMBL" id="KAF2114884.1"/>
    </source>
</evidence>
<gene>
    <name evidence="4" type="ORF">BDV96DRAFT_576070</name>
</gene>
<dbReference type="InterPro" id="IPR027417">
    <property type="entry name" value="P-loop_NTPase"/>
</dbReference>
<organism evidence="4 5">
    <name type="scientific">Lophiotrema nucula</name>
    <dbReference type="NCBI Taxonomy" id="690887"/>
    <lineage>
        <taxon>Eukaryota</taxon>
        <taxon>Fungi</taxon>
        <taxon>Dikarya</taxon>
        <taxon>Ascomycota</taxon>
        <taxon>Pezizomycotina</taxon>
        <taxon>Dothideomycetes</taxon>
        <taxon>Pleosporomycetidae</taxon>
        <taxon>Pleosporales</taxon>
        <taxon>Lophiotremataceae</taxon>
        <taxon>Lophiotrema</taxon>
    </lineage>
</organism>
<dbReference type="CDD" id="cd00882">
    <property type="entry name" value="Ras_like_GTPase"/>
    <property type="match status" value="1"/>
</dbReference>
<evidence type="ECO:0000259" key="3">
    <source>
        <dbReference type="Pfam" id="PF24564"/>
    </source>
</evidence>
<dbReference type="Proteomes" id="UP000799770">
    <property type="component" value="Unassembled WGS sequence"/>
</dbReference>
<feature type="compositionally biased region" description="Low complexity" evidence="2">
    <location>
        <begin position="857"/>
        <end position="892"/>
    </location>
</feature>
<evidence type="ECO:0000313" key="5">
    <source>
        <dbReference type="Proteomes" id="UP000799770"/>
    </source>
</evidence>
<name>A0A6A5Z772_9PLEO</name>
<dbReference type="PANTHER" id="PTHR36681:SF3">
    <property type="entry name" value="NUCLEAR GTPASE, GERMINAL CENTER-ASSOCIATED, TANDEM DUPLICATE 3"/>
    <property type="match status" value="1"/>
</dbReference>
<keyword evidence="5" id="KW-1185">Reference proteome</keyword>
<feature type="coiled-coil region" evidence="1">
    <location>
        <begin position="490"/>
        <end position="549"/>
    </location>
</feature>
<proteinExistence type="predicted"/>
<feature type="domain" description="DUF7605" evidence="3">
    <location>
        <begin position="692"/>
        <end position="846"/>
    </location>
</feature>
<evidence type="ECO:0000256" key="2">
    <source>
        <dbReference type="SAM" id="MobiDB-lite"/>
    </source>
</evidence>
<dbReference type="EMBL" id="ML977324">
    <property type="protein sequence ID" value="KAF2114884.1"/>
    <property type="molecule type" value="Genomic_DNA"/>
</dbReference>
<dbReference type="InterPro" id="IPR056024">
    <property type="entry name" value="DUF7605"/>
</dbReference>
<protein>
    <recommendedName>
        <fullName evidence="3">DUF7605 domain-containing protein</fullName>
    </recommendedName>
</protein>
<dbReference type="Gene3D" id="3.40.50.300">
    <property type="entry name" value="P-loop containing nucleotide triphosphate hydrolases"/>
    <property type="match status" value="1"/>
</dbReference>
<sequence length="1030" mass="115976">MAACSTMAVRDPLTREPTPTPRPIPTPRLITKRMSFQSLRSPVLLSPVGGRPFPSPSLFAPSQDSPGWEHINVISPSTASHHSVYSDIEEGFRSPRLALLTSNLSCNPQHGSEGMHLLISPSAPVQVPGDELLYDIATEQKPDDAFFNAEFQAALAATKQEMKDISLAIWGCPISHRLGSDLHALKQWAQQLSEFEPTRTRTIGFVGESGVGKSSVINALLDQPHLAHSSIDGKFSTSVITEYRFRPAHHDEPFGLEVDYLSSEEIKELIEELLRSFRACYIPAFQAIDGAEERQHIKERSEKAWQTLHSMYRDQPIFTREFVLEHTSDIKTPLVGILQRWTAKFLAARPGGLESRTWSATAFNTDECRDKLDAFTRNPLDQSTAALWPLVRVVRIYLRSPILQSGLVVVDCPSPRILNFARSRATERYLRNCHEVFGVTTMDDALSDQCIADIIRRNGRHRPLRIICTKSEAIDPREVERTQPEIRLQTRAFRQQIETLQKQTKRAEAQRRQGILGALEEEVRSRDMLEDMEHVLKKFLSERRNLQTTNHLLAKYAPQVQVGELRVFCVSNTDYFKHRYDDQSRAESRLELSGIIELRRYCHSIPADAQFDTAVAYIEHDVPAFLGSLKQWAIGAITNAGQEQIHDIRQLMQVLEGQAIQKLVLPTAQIQQTRSILNQHFASSIVSPIRENRGDWRNAALDASKEWSKWDAKVYAAFCRQQGTHWTKETGVRSWNEELISPMRLRIETNWNNFQHTIEQQKTDLLHSLGQVFDELCEPLKAHLPSSPVQNLLETMPSRLATISHIINTGFADLQEGTQQIESDTLFGHTSSYINALMAPAYHAASILPTTTPPSSPTGLGRSSTSSSSTSSPTKDPGSSPRSRSQSPTSTSATLVESMSADLLDAKRKHLLTTHIATSRIFARLASMVEKSHRSFVRVVFDGMVASITREVDALIRDLHLVVPGEERIVKDSDGVEHREREKGEAERYAEFAGRLKVRIVAAERVMRDCRGVVEEVSRSVEEPYDETLP</sequence>
<dbReference type="PANTHER" id="PTHR36681">
    <property type="entry name" value="NUCLEAR GTPASE, GERMINAL CENTER-ASSOCIATED, TANDEM DUPLICATE 3"/>
    <property type="match status" value="1"/>
</dbReference>
<dbReference type="Pfam" id="PF24564">
    <property type="entry name" value="DUF7605"/>
    <property type="match status" value="1"/>
</dbReference>
<feature type="region of interest" description="Disordered" evidence="2">
    <location>
        <begin position="848"/>
        <end position="894"/>
    </location>
</feature>